<dbReference type="Pfam" id="PF20354">
    <property type="entry name" value="DUF6649"/>
    <property type="match status" value="1"/>
</dbReference>
<dbReference type="InterPro" id="IPR046591">
    <property type="entry name" value="DUF6649"/>
</dbReference>
<keyword evidence="3" id="KW-1185">Reference proteome</keyword>
<gene>
    <name evidence="2" type="ORF">CERZMDRAFT_80576</name>
</gene>
<dbReference type="AlphaFoldDB" id="A0A6A6FWW9"/>
<dbReference type="Proteomes" id="UP000799539">
    <property type="component" value="Unassembled WGS sequence"/>
</dbReference>
<evidence type="ECO:0000256" key="1">
    <source>
        <dbReference type="SAM" id="MobiDB-lite"/>
    </source>
</evidence>
<dbReference type="OrthoDB" id="5345504at2759"/>
<feature type="compositionally biased region" description="Low complexity" evidence="1">
    <location>
        <begin position="84"/>
        <end position="94"/>
    </location>
</feature>
<proteinExistence type="predicted"/>
<evidence type="ECO:0000313" key="2">
    <source>
        <dbReference type="EMBL" id="KAF2217937.1"/>
    </source>
</evidence>
<evidence type="ECO:0000313" key="3">
    <source>
        <dbReference type="Proteomes" id="UP000799539"/>
    </source>
</evidence>
<accession>A0A6A6FWW9</accession>
<sequence length="255" mass="28084">MATEVMSVNGARGANDGVGGGRGGTKRKADESVAQNCWNDYERFAKRFNLLNLGESGFNLHARPADLTQYRHAEPGVNGTHASSSYYIPVSGSSEPTKPPLSTPSTAPPVADADGMMQVDETRDRVFIHDLDAELAESEPSEERLIFLPDIEKHFSRIPKHVLKGKSDDVEGQELVLYGVPKSLSVDEDRDAVRHAIAEARQRARERAAIEARQRDMDRQYGQTPDDPTEIAHGYGMGYVTELDVVEDPDAMDMD</sequence>
<feature type="region of interest" description="Disordered" evidence="1">
    <location>
        <begin position="1"/>
        <end position="32"/>
    </location>
</feature>
<reference evidence="2" key="1">
    <citation type="journal article" date="2020" name="Stud. Mycol.">
        <title>101 Dothideomycetes genomes: a test case for predicting lifestyles and emergence of pathogens.</title>
        <authorList>
            <person name="Haridas S."/>
            <person name="Albert R."/>
            <person name="Binder M."/>
            <person name="Bloem J."/>
            <person name="Labutti K."/>
            <person name="Salamov A."/>
            <person name="Andreopoulos B."/>
            <person name="Baker S."/>
            <person name="Barry K."/>
            <person name="Bills G."/>
            <person name="Bluhm B."/>
            <person name="Cannon C."/>
            <person name="Castanera R."/>
            <person name="Culley D."/>
            <person name="Daum C."/>
            <person name="Ezra D."/>
            <person name="Gonzalez J."/>
            <person name="Henrissat B."/>
            <person name="Kuo A."/>
            <person name="Liang C."/>
            <person name="Lipzen A."/>
            <person name="Lutzoni F."/>
            <person name="Magnuson J."/>
            <person name="Mondo S."/>
            <person name="Nolan M."/>
            <person name="Ohm R."/>
            <person name="Pangilinan J."/>
            <person name="Park H.-J."/>
            <person name="Ramirez L."/>
            <person name="Alfaro M."/>
            <person name="Sun H."/>
            <person name="Tritt A."/>
            <person name="Yoshinaga Y."/>
            <person name="Zwiers L.-H."/>
            <person name="Turgeon B."/>
            <person name="Goodwin S."/>
            <person name="Spatafora J."/>
            <person name="Crous P."/>
            <person name="Grigoriev I."/>
        </authorList>
    </citation>
    <scope>NUCLEOTIDE SEQUENCE</scope>
    <source>
        <strain evidence="2">SCOH1-5</strain>
    </source>
</reference>
<feature type="region of interest" description="Disordered" evidence="1">
    <location>
        <begin position="213"/>
        <end position="234"/>
    </location>
</feature>
<name>A0A6A6FWW9_9PEZI</name>
<protein>
    <submittedName>
        <fullName evidence="2">Uncharacterized protein</fullName>
    </submittedName>
</protein>
<organism evidence="2 3">
    <name type="scientific">Cercospora zeae-maydis SCOH1-5</name>
    <dbReference type="NCBI Taxonomy" id="717836"/>
    <lineage>
        <taxon>Eukaryota</taxon>
        <taxon>Fungi</taxon>
        <taxon>Dikarya</taxon>
        <taxon>Ascomycota</taxon>
        <taxon>Pezizomycotina</taxon>
        <taxon>Dothideomycetes</taxon>
        <taxon>Dothideomycetidae</taxon>
        <taxon>Mycosphaerellales</taxon>
        <taxon>Mycosphaerellaceae</taxon>
        <taxon>Cercospora</taxon>
    </lineage>
</organism>
<feature type="region of interest" description="Disordered" evidence="1">
    <location>
        <begin position="84"/>
        <end position="112"/>
    </location>
</feature>
<dbReference type="EMBL" id="ML992662">
    <property type="protein sequence ID" value="KAF2217937.1"/>
    <property type="molecule type" value="Genomic_DNA"/>
</dbReference>